<reference evidence="2 3" key="1">
    <citation type="submission" date="2020-08" db="EMBL/GenBank/DDBJ databases">
        <title>Genomic Encyclopedia of Type Strains, Phase IV (KMG-IV): sequencing the most valuable type-strain genomes for metagenomic binning, comparative biology and taxonomic classification.</title>
        <authorList>
            <person name="Goeker M."/>
        </authorList>
    </citation>
    <scope>NUCLEOTIDE SEQUENCE [LARGE SCALE GENOMIC DNA]</scope>
    <source>
        <strain evidence="2 3">DSM 21458</strain>
    </source>
</reference>
<feature type="domain" description="Cupin type-2" evidence="1">
    <location>
        <begin position="39"/>
        <end position="102"/>
    </location>
</feature>
<comment type="caution">
    <text evidence="2">The sequence shown here is derived from an EMBL/GenBank/DDBJ whole genome shotgun (WGS) entry which is preliminary data.</text>
</comment>
<dbReference type="Gene3D" id="2.60.120.10">
    <property type="entry name" value="Jelly Rolls"/>
    <property type="match status" value="1"/>
</dbReference>
<dbReference type="InterPro" id="IPR011051">
    <property type="entry name" value="RmlC_Cupin_sf"/>
</dbReference>
<evidence type="ECO:0000259" key="1">
    <source>
        <dbReference type="Pfam" id="PF07883"/>
    </source>
</evidence>
<dbReference type="InterPro" id="IPR014710">
    <property type="entry name" value="RmlC-like_jellyroll"/>
</dbReference>
<protein>
    <submittedName>
        <fullName evidence="2">Mannose-6-phosphate isomerase-like protein (Cupin superfamily)</fullName>
    </submittedName>
</protein>
<dbReference type="SUPFAM" id="SSF51182">
    <property type="entry name" value="RmlC-like cupins"/>
    <property type="match status" value="1"/>
</dbReference>
<name>A0A841I2D4_9DEIO</name>
<dbReference type="InterPro" id="IPR013096">
    <property type="entry name" value="Cupin_2"/>
</dbReference>
<sequence length="186" mass="19816">MTAVAGSQPRLTITNRCLGDRVTFLQRTDGQGSPTVIEIELLPSGGNAAHVHRSFDEHFTCLSGTLGLEVGGRKLYLKSGEQATARSGVPHRFFNPGTELVSFRVELRPGHAGFERGLIVAYGLANDGLTTQGGVPRNPLHLAVLCEIGEAGLPGPMGLLQPLLNLLAARARRLGVDRELIARYGA</sequence>
<dbReference type="EMBL" id="JACHHG010000005">
    <property type="protein sequence ID" value="MBB6098085.1"/>
    <property type="molecule type" value="Genomic_DNA"/>
</dbReference>
<proteinExistence type="predicted"/>
<accession>A0A841I2D4</accession>
<dbReference type="Proteomes" id="UP000569951">
    <property type="component" value="Unassembled WGS sequence"/>
</dbReference>
<dbReference type="AlphaFoldDB" id="A0A841I2D4"/>
<evidence type="ECO:0000313" key="3">
    <source>
        <dbReference type="Proteomes" id="UP000569951"/>
    </source>
</evidence>
<evidence type="ECO:0000313" key="2">
    <source>
        <dbReference type="EMBL" id="MBB6098085.1"/>
    </source>
</evidence>
<dbReference type="CDD" id="cd02208">
    <property type="entry name" value="cupin_RmlC-like"/>
    <property type="match status" value="1"/>
</dbReference>
<organism evidence="2 3">
    <name type="scientific">Deinobacterium chartae</name>
    <dbReference type="NCBI Taxonomy" id="521158"/>
    <lineage>
        <taxon>Bacteria</taxon>
        <taxon>Thermotogati</taxon>
        <taxon>Deinococcota</taxon>
        <taxon>Deinococci</taxon>
        <taxon>Deinococcales</taxon>
        <taxon>Deinococcaceae</taxon>
        <taxon>Deinobacterium</taxon>
    </lineage>
</organism>
<dbReference type="RefSeq" id="WP_183986173.1">
    <property type="nucleotide sequence ID" value="NZ_JACHHG010000005.1"/>
</dbReference>
<dbReference type="GO" id="GO:0016853">
    <property type="term" value="F:isomerase activity"/>
    <property type="evidence" value="ECO:0007669"/>
    <property type="project" value="UniProtKB-KW"/>
</dbReference>
<keyword evidence="2" id="KW-0413">Isomerase</keyword>
<keyword evidence="3" id="KW-1185">Reference proteome</keyword>
<gene>
    <name evidence="2" type="ORF">HNR42_001510</name>
</gene>
<dbReference type="Pfam" id="PF07883">
    <property type="entry name" value="Cupin_2"/>
    <property type="match status" value="1"/>
</dbReference>